<feature type="domain" description="HTH deoR-type" evidence="7">
    <location>
        <begin position="3"/>
        <end position="58"/>
    </location>
</feature>
<comment type="caution">
    <text evidence="8">The sequence shown here is derived from an EMBL/GenBank/DDBJ whole genome shotgun (WGS) entry which is preliminary data.</text>
</comment>
<dbReference type="Pfam" id="PF00455">
    <property type="entry name" value="DeoRC"/>
    <property type="match status" value="1"/>
</dbReference>
<evidence type="ECO:0000256" key="2">
    <source>
        <dbReference type="ARBA" id="ARBA00022491"/>
    </source>
</evidence>
<dbReference type="PANTHER" id="PTHR30363">
    <property type="entry name" value="HTH-TYPE TRANSCRIPTIONAL REGULATOR SRLR-RELATED"/>
    <property type="match status" value="1"/>
</dbReference>
<protein>
    <recommendedName>
        <fullName evidence="1">Lactose phosphotransferase system repressor</fullName>
    </recommendedName>
</protein>
<dbReference type="InterPro" id="IPR036390">
    <property type="entry name" value="WH_DNA-bd_sf"/>
</dbReference>
<sequence length="251" mass="27347">MLREERHQAILERLQLHGKVIATELSQILSVSEDTVRRDLREMDSLGLLHRVHGGALPKSPSAAHFEDRQRDSVESKEKLAEAAISLVRNGQVILMDGSTSTLRVAERLPHHLMATVITNSPPIAVALAAHPKIDVVMLGGQLHKNSLVNIGAATVEALSKIRADLCFLGVCSIHPEIGISVPYLEETYVKKQMIEASSEIVALATADKLGTASSFIVAPTHALTYLITDHEVPDETLQPYRQLGISILRG</sequence>
<accession>A0ABU9DJK5</accession>
<evidence type="ECO:0000259" key="7">
    <source>
        <dbReference type="PROSITE" id="PS51000"/>
    </source>
</evidence>
<dbReference type="Proteomes" id="UP001469365">
    <property type="component" value="Unassembled WGS sequence"/>
</dbReference>
<dbReference type="InterPro" id="IPR018356">
    <property type="entry name" value="Tscrpt_reg_HTH_DeoR_CS"/>
</dbReference>
<dbReference type="InterPro" id="IPR037171">
    <property type="entry name" value="NagB/RpiA_transferase-like"/>
</dbReference>
<dbReference type="Gene3D" id="3.40.50.1360">
    <property type="match status" value="1"/>
</dbReference>
<keyword evidence="4 8" id="KW-0238">DNA-binding</keyword>
<dbReference type="Gene3D" id="1.10.10.10">
    <property type="entry name" value="Winged helix-like DNA-binding domain superfamily/Winged helix DNA-binding domain"/>
    <property type="match status" value="1"/>
</dbReference>
<evidence type="ECO:0000256" key="5">
    <source>
        <dbReference type="ARBA" id="ARBA00023163"/>
    </source>
</evidence>
<dbReference type="InterPro" id="IPR036388">
    <property type="entry name" value="WH-like_DNA-bd_sf"/>
</dbReference>
<evidence type="ECO:0000313" key="8">
    <source>
        <dbReference type="EMBL" id="MEK8129051.1"/>
    </source>
</evidence>
<dbReference type="EMBL" id="JBBPCC010000008">
    <property type="protein sequence ID" value="MEK8129051.1"/>
    <property type="molecule type" value="Genomic_DNA"/>
</dbReference>
<keyword evidence="5" id="KW-0804">Transcription</keyword>
<dbReference type="SUPFAM" id="SSF46785">
    <property type="entry name" value="Winged helix' DNA-binding domain"/>
    <property type="match status" value="1"/>
</dbReference>
<dbReference type="SUPFAM" id="SSF100950">
    <property type="entry name" value="NagB/RpiA/CoA transferase-like"/>
    <property type="match status" value="1"/>
</dbReference>
<dbReference type="RefSeq" id="WP_341416150.1">
    <property type="nucleotide sequence ID" value="NZ_JBBPCC010000008.1"/>
</dbReference>
<proteinExistence type="predicted"/>
<dbReference type="SMART" id="SM00420">
    <property type="entry name" value="HTH_DEOR"/>
    <property type="match status" value="1"/>
</dbReference>
<dbReference type="Pfam" id="PF08220">
    <property type="entry name" value="HTH_DeoR"/>
    <property type="match status" value="1"/>
</dbReference>
<gene>
    <name evidence="8" type="ORF">WMW72_14195</name>
</gene>
<evidence type="ECO:0000313" key="9">
    <source>
        <dbReference type="Proteomes" id="UP001469365"/>
    </source>
</evidence>
<dbReference type="PRINTS" id="PR00037">
    <property type="entry name" value="HTHLACR"/>
</dbReference>
<keyword evidence="3" id="KW-0805">Transcription regulation</keyword>
<evidence type="ECO:0000256" key="3">
    <source>
        <dbReference type="ARBA" id="ARBA00023015"/>
    </source>
</evidence>
<organism evidence="8 9">
    <name type="scientific">Paenibacillus filicis</name>
    <dbReference type="NCBI Taxonomy" id="669464"/>
    <lineage>
        <taxon>Bacteria</taxon>
        <taxon>Bacillati</taxon>
        <taxon>Bacillota</taxon>
        <taxon>Bacilli</taxon>
        <taxon>Bacillales</taxon>
        <taxon>Paenibacillaceae</taxon>
        <taxon>Paenibacillus</taxon>
    </lineage>
</organism>
<dbReference type="PROSITE" id="PS00894">
    <property type="entry name" value="HTH_DEOR_1"/>
    <property type="match status" value="1"/>
</dbReference>
<name>A0ABU9DJK5_9BACL</name>
<evidence type="ECO:0000256" key="1">
    <source>
        <dbReference type="ARBA" id="ARBA00021390"/>
    </source>
</evidence>
<dbReference type="InterPro" id="IPR001034">
    <property type="entry name" value="DeoR_HTH"/>
</dbReference>
<dbReference type="SMART" id="SM01134">
    <property type="entry name" value="DeoRC"/>
    <property type="match status" value="1"/>
</dbReference>
<dbReference type="PROSITE" id="PS51000">
    <property type="entry name" value="HTH_DEOR_2"/>
    <property type="match status" value="1"/>
</dbReference>
<comment type="function">
    <text evidence="6">Repressor of the lactose catabolism operon. Galactose-6-phosphate is the inducer.</text>
</comment>
<evidence type="ECO:0000256" key="4">
    <source>
        <dbReference type="ARBA" id="ARBA00023125"/>
    </source>
</evidence>
<evidence type="ECO:0000256" key="6">
    <source>
        <dbReference type="ARBA" id="ARBA00024937"/>
    </source>
</evidence>
<keyword evidence="2" id="KW-0678">Repressor</keyword>
<reference evidence="8 9" key="1">
    <citation type="submission" date="2024-04" db="EMBL/GenBank/DDBJ databases">
        <title>draft genome sequnece of Paenibacillus filicis.</title>
        <authorList>
            <person name="Kim D.-U."/>
        </authorList>
    </citation>
    <scope>NUCLEOTIDE SEQUENCE [LARGE SCALE GENOMIC DNA]</scope>
    <source>
        <strain evidence="8 9">KACC14197</strain>
    </source>
</reference>
<dbReference type="PANTHER" id="PTHR30363:SF4">
    <property type="entry name" value="GLYCEROL-3-PHOSPHATE REGULON REPRESSOR"/>
    <property type="match status" value="1"/>
</dbReference>
<keyword evidence="9" id="KW-1185">Reference proteome</keyword>
<dbReference type="InterPro" id="IPR050313">
    <property type="entry name" value="Carb_Metab_HTH_regulators"/>
</dbReference>
<dbReference type="InterPro" id="IPR014036">
    <property type="entry name" value="DeoR-like_C"/>
</dbReference>
<dbReference type="GO" id="GO:0003677">
    <property type="term" value="F:DNA binding"/>
    <property type="evidence" value="ECO:0007669"/>
    <property type="project" value="UniProtKB-KW"/>
</dbReference>